<organism evidence="2 3">
    <name type="scientific">Wenyingzhuangia marina</name>
    <dbReference type="NCBI Taxonomy" id="1195760"/>
    <lineage>
        <taxon>Bacteria</taxon>
        <taxon>Pseudomonadati</taxon>
        <taxon>Bacteroidota</taxon>
        <taxon>Flavobacteriia</taxon>
        <taxon>Flavobacteriales</taxon>
        <taxon>Flavobacteriaceae</taxon>
        <taxon>Wenyingzhuangia</taxon>
    </lineage>
</organism>
<feature type="chain" id="PRO_5009914083" description="Beta-lactamase-inhibitor-like, PepSY-like" evidence="1">
    <location>
        <begin position="19"/>
        <end position="102"/>
    </location>
</feature>
<protein>
    <recommendedName>
        <fullName evidence="4">Beta-lactamase-inhibitor-like, PepSY-like</fullName>
    </recommendedName>
</protein>
<gene>
    <name evidence="2" type="ORF">SAMN05444281_0962</name>
</gene>
<proteinExistence type="predicted"/>
<name>A0A1M5U0K9_9FLAO</name>
<keyword evidence="1" id="KW-0732">Signal</keyword>
<dbReference type="Gene3D" id="3.40.1420.30">
    <property type="match status" value="1"/>
</dbReference>
<keyword evidence="3" id="KW-1185">Reference proteome</keyword>
<evidence type="ECO:0000313" key="2">
    <source>
        <dbReference type="EMBL" id="SHH56562.1"/>
    </source>
</evidence>
<evidence type="ECO:0000256" key="1">
    <source>
        <dbReference type="SAM" id="SignalP"/>
    </source>
</evidence>
<reference evidence="3" key="1">
    <citation type="submission" date="2016-11" db="EMBL/GenBank/DDBJ databases">
        <authorList>
            <person name="Varghese N."/>
            <person name="Submissions S."/>
        </authorList>
    </citation>
    <scope>NUCLEOTIDE SEQUENCE [LARGE SCALE GENOMIC DNA]</scope>
    <source>
        <strain evidence="3">DSM 100572</strain>
    </source>
</reference>
<evidence type="ECO:0000313" key="3">
    <source>
        <dbReference type="Proteomes" id="UP000184109"/>
    </source>
</evidence>
<dbReference type="STRING" id="1195760.SAMN05444281_0962"/>
<dbReference type="AlphaFoldDB" id="A0A1M5U0K9"/>
<dbReference type="SUPFAM" id="SSF160574">
    <property type="entry name" value="BT0923-like"/>
    <property type="match status" value="1"/>
</dbReference>
<evidence type="ECO:0008006" key="4">
    <source>
        <dbReference type="Google" id="ProtNLM"/>
    </source>
</evidence>
<dbReference type="RefSeq" id="WP_073118871.1">
    <property type="nucleotide sequence ID" value="NZ_BMEN01000002.1"/>
</dbReference>
<feature type="signal peptide" evidence="1">
    <location>
        <begin position="1"/>
        <end position="18"/>
    </location>
</feature>
<sequence>MKKVILSIAILASGVATYAIPTPETPINTINIIMNDGFTEVAVDKLPEAVTNAVKTDFETATISKAYVNSSEQYKLELTTNGASSTVYVDKDGNWVKVSDIK</sequence>
<dbReference type="EMBL" id="FQXQ01000002">
    <property type="protein sequence ID" value="SHH56562.1"/>
    <property type="molecule type" value="Genomic_DNA"/>
</dbReference>
<accession>A0A1M5U0K9</accession>
<dbReference type="Proteomes" id="UP000184109">
    <property type="component" value="Unassembled WGS sequence"/>
</dbReference>
<dbReference type="OrthoDB" id="1099258at2"/>